<sequence>MNKIYACSNCGVCLTNRNDWCDIGCGRDYNEMIEVCSQLDEDGFCYFYCKKGNKEYWWKEVKEGG</sequence>
<evidence type="ECO:0000313" key="2">
    <source>
        <dbReference type="EMBL" id="QJB04990.1"/>
    </source>
</evidence>
<accession>A0A6H1Z633</accession>
<organism evidence="1">
    <name type="scientific">viral metagenome</name>
    <dbReference type="NCBI Taxonomy" id="1070528"/>
    <lineage>
        <taxon>unclassified sequences</taxon>
        <taxon>metagenomes</taxon>
        <taxon>organismal metagenomes</taxon>
    </lineage>
</organism>
<proteinExistence type="predicted"/>
<reference evidence="1" key="1">
    <citation type="submission" date="2020-03" db="EMBL/GenBank/DDBJ databases">
        <title>The deep terrestrial virosphere.</title>
        <authorList>
            <person name="Holmfeldt K."/>
            <person name="Nilsson E."/>
            <person name="Simone D."/>
            <person name="Lopez-Fernandez M."/>
            <person name="Wu X."/>
            <person name="de Brujin I."/>
            <person name="Lundin D."/>
            <person name="Andersson A."/>
            <person name="Bertilsson S."/>
            <person name="Dopson M."/>
        </authorList>
    </citation>
    <scope>NUCLEOTIDE SEQUENCE</scope>
    <source>
        <strain evidence="1">MM171A00247</strain>
        <strain evidence="2">MM171B00144</strain>
    </source>
</reference>
<evidence type="ECO:0000313" key="1">
    <source>
        <dbReference type="EMBL" id="QJA43353.1"/>
    </source>
</evidence>
<gene>
    <name evidence="1" type="ORF">MM171A00247_0067</name>
    <name evidence="2" type="ORF">MM171B00144_0029</name>
</gene>
<dbReference type="EMBL" id="MT143893">
    <property type="protein sequence ID" value="QJB04990.1"/>
    <property type="molecule type" value="Genomic_DNA"/>
</dbReference>
<dbReference type="EMBL" id="MT143700">
    <property type="protein sequence ID" value="QJA43353.1"/>
    <property type="molecule type" value="Genomic_DNA"/>
</dbReference>
<name>A0A6H1Z633_9ZZZZ</name>
<dbReference type="AlphaFoldDB" id="A0A6H1Z633"/>
<protein>
    <submittedName>
        <fullName evidence="1">Uncharacterized protein</fullName>
    </submittedName>
</protein>